<evidence type="ECO:0000256" key="1">
    <source>
        <dbReference type="ARBA" id="ARBA00001947"/>
    </source>
</evidence>
<dbReference type="PANTHER" id="PTHR10625:SF17">
    <property type="entry name" value="HISTONE DEACETYLASE 8"/>
    <property type="match status" value="1"/>
</dbReference>
<evidence type="ECO:0000313" key="8">
    <source>
        <dbReference type="Proteomes" id="UP000199214"/>
    </source>
</evidence>
<dbReference type="InterPro" id="IPR037138">
    <property type="entry name" value="His_deacetylse_dom_sf"/>
</dbReference>
<dbReference type="PRINTS" id="PR01270">
    <property type="entry name" value="HDASUPER"/>
</dbReference>
<dbReference type="Pfam" id="PF00850">
    <property type="entry name" value="Hist_deacetyl"/>
    <property type="match status" value="1"/>
</dbReference>
<dbReference type="AlphaFoldDB" id="A0A1H7RN66"/>
<keyword evidence="5" id="KW-0862">Zinc</keyword>
<gene>
    <name evidence="7" type="ORF">SAMN05216382_2303</name>
</gene>
<dbReference type="OrthoDB" id="9808367at2"/>
<reference evidence="8" key="1">
    <citation type="submission" date="2016-10" db="EMBL/GenBank/DDBJ databases">
        <authorList>
            <person name="Varghese N."/>
            <person name="Submissions S."/>
        </authorList>
    </citation>
    <scope>NUCLEOTIDE SEQUENCE [LARGE SCALE GENOMIC DNA]</scope>
    <source>
        <strain evidence="8">JS21-1</strain>
    </source>
</reference>
<dbReference type="SUPFAM" id="SSF52768">
    <property type="entry name" value="Arginase/deacetylase"/>
    <property type="match status" value="1"/>
</dbReference>
<dbReference type="GO" id="GO:0004407">
    <property type="term" value="F:histone deacetylase activity"/>
    <property type="evidence" value="ECO:0007669"/>
    <property type="project" value="TreeGrafter"/>
</dbReference>
<comment type="similarity">
    <text evidence="2">Belongs to the histone deacetylase family.</text>
</comment>
<dbReference type="CDD" id="cd10001">
    <property type="entry name" value="HDAC_classII_APAH"/>
    <property type="match status" value="1"/>
</dbReference>
<proteinExistence type="inferred from homology"/>
<dbReference type="GO" id="GO:0040029">
    <property type="term" value="P:epigenetic regulation of gene expression"/>
    <property type="evidence" value="ECO:0007669"/>
    <property type="project" value="TreeGrafter"/>
</dbReference>
<feature type="domain" description="Histone deacetylase" evidence="6">
    <location>
        <begin position="28"/>
        <end position="332"/>
    </location>
</feature>
<dbReference type="InterPro" id="IPR023696">
    <property type="entry name" value="Ureohydrolase_dom_sf"/>
</dbReference>
<evidence type="ECO:0000259" key="6">
    <source>
        <dbReference type="Pfam" id="PF00850"/>
    </source>
</evidence>
<name>A0A1H7RN66_9SPHN</name>
<evidence type="ECO:0000256" key="2">
    <source>
        <dbReference type="ARBA" id="ARBA00005947"/>
    </source>
</evidence>
<dbReference type="EMBL" id="FNZZ01000004">
    <property type="protein sequence ID" value="SEL61740.1"/>
    <property type="molecule type" value="Genomic_DNA"/>
</dbReference>
<evidence type="ECO:0000313" key="7">
    <source>
        <dbReference type="EMBL" id="SEL61740.1"/>
    </source>
</evidence>
<dbReference type="Proteomes" id="UP000199214">
    <property type="component" value="Unassembled WGS sequence"/>
</dbReference>
<dbReference type="RefSeq" id="WP_093006411.1">
    <property type="nucleotide sequence ID" value="NZ_FNZZ01000004.1"/>
</dbReference>
<sequence length="334" mass="35562">MRRFFSPAQVRHAPAQELHNGAFTDYAEKPSRAQAILDAIGGAEEPHDHGVQPIEAVHDPDYLAFLRDAAHLWKEAGRVGEAIPYAFPIVGRRPLALSRIDALLGRYAFDATTPLTTQTWAAGYASAQSALAATHAVMAGDRAAFALCRPPGHHAGRDYCGGYCHINVAAVAAQAAREAGIAKVAVLDIDYHHGNGTQDIFWERGDVFYASIHADPATDYPFYWGHADEVGEGAGEGTTLNLPLPQGTCLDAFRAAQGAALEAIAHFGAELLLVSFGADTWEGDPISSFRLRTDDYPLLARDIASAGLPTAIVMEGGYAIDALGHNVAAFLSGF</sequence>
<dbReference type="STRING" id="1855283.SAMN05216382_2303"/>
<keyword evidence="4" id="KW-0378">Hydrolase</keyword>
<evidence type="ECO:0000256" key="3">
    <source>
        <dbReference type="ARBA" id="ARBA00022723"/>
    </source>
</evidence>
<organism evidence="7 8">
    <name type="scientific">Sphingomonas palmae</name>
    <dbReference type="NCBI Taxonomy" id="1855283"/>
    <lineage>
        <taxon>Bacteria</taxon>
        <taxon>Pseudomonadati</taxon>
        <taxon>Pseudomonadota</taxon>
        <taxon>Alphaproteobacteria</taxon>
        <taxon>Sphingomonadales</taxon>
        <taxon>Sphingomonadaceae</taxon>
        <taxon>Sphingomonas</taxon>
    </lineage>
</organism>
<dbReference type="GO" id="GO:0016787">
    <property type="term" value="F:hydrolase activity"/>
    <property type="evidence" value="ECO:0007669"/>
    <property type="project" value="UniProtKB-KW"/>
</dbReference>
<protein>
    <submittedName>
        <fullName evidence="7">Acetoin utilization deacetylase AcuC</fullName>
    </submittedName>
</protein>
<dbReference type="InterPro" id="IPR023801">
    <property type="entry name" value="His_deacetylse_dom"/>
</dbReference>
<comment type="cofactor">
    <cofactor evidence="1">
        <name>Zn(2+)</name>
        <dbReference type="ChEBI" id="CHEBI:29105"/>
    </cofactor>
</comment>
<evidence type="ECO:0000256" key="4">
    <source>
        <dbReference type="ARBA" id="ARBA00022801"/>
    </source>
</evidence>
<dbReference type="PANTHER" id="PTHR10625">
    <property type="entry name" value="HISTONE DEACETYLASE HDAC1-RELATED"/>
    <property type="match status" value="1"/>
</dbReference>
<keyword evidence="8" id="KW-1185">Reference proteome</keyword>
<keyword evidence="3" id="KW-0479">Metal-binding</keyword>
<accession>A0A1H7RN66</accession>
<dbReference type="InterPro" id="IPR000286">
    <property type="entry name" value="HDACs"/>
</dbReference>
<dbReference type="Gene3D" id="3.40.800.20">
    <property type="entry name" value="Histone deacetylase domain"/>
    <property type="match status" value="1"/>
</dbReference>
<dbReference type="GO" id="GO:0046872">
    <property type="term" value="F:metal ion binding"/>
    <property type="evidence" value="ECO:0007669"/>
    <property type="project" value="UniProtKB-KW"/>
</dbReference>
<evidence type="ECO:0000256" key="5">
    <source>
        <dbReference type="ARBA" id="ARBA00022833"/>
    </source>
</evidence>